<feature type="transmembrane region" description="Helical" evidence="12">
    <location>
        <begin position="20"/>
        <end position="50"/>
    </location>
</feature>
<evidence type="ECO:0000256" key="5">
    <source>
        <dbReference type="ARBA" id="ARBA00022723"/>
    </source>
</evidence>
<dbReference type="Gene3D" id="3.30.2010.10">
    <property type="entry name" value="Metalloproteases ('zincins'), catalytic domain"/>
    <property type="match status" value="1"/>
</dbReference>
<evidence type="ECO:0000256" key="1">
    <source>
        <dbReference type="ARBA" id="ARBA00004651"/>
    </source>
</evidence>
<dbReference type="Pfam" id="PF01435">
    <property type="entry name" value="Peptidase_M48"/>
    <property type="match status" value="2"/>
</dbReference>
<keyword evidence="5" id="KW-0479">Metal-binding</keyword>
<feature type="domain" description="Peptidase M48" evidence="13">
    <location>
        <begin position="162"/>
        <end position="250"/>
    </location>
</feature>
<dbReference type="Proteomes" id="UP000028252">
    <property type="component" value="Unassembled WGS sequence"/>
</dbReference>
<evidence type="ECO:0000256" key="7">
    <source>
        <dbReference type="ARBA" id="ARBA00022833"/>
    </source>
</evidence>
<reference evidence="14 15" key="1">
    <citation type="submission" date="2014-04" db="EMBL/GenBank/DDBJ databases">
        <title>Marinobacterium kochiensis sp. nov., isolated from sediment sample collected from Kochi backwaters in Kerala, India.</title>
        <authorList>
            <person name="Singh A."/>
            <person name="Pinnaka A.K."/>
        </authorList>
    </citation>
    <scope>NUCLEOTIDE SEQUENCE [LARGE SCALE GENOMIC DNA]</scope>
    <source>
        <strain evidence="14 15">AK27</strain>
    </source>
</reference>
<keyword evidence="10 12" id="KW-0472">Membrane</keyword>
<dbReference type="EMBL" id="JMQN01000015">
    <property type="protein sequence ID" value="KEA64696.1"/>
    <property type="molecule type" value="Genomic_DNA"/>
</dbReference>
<dbReference type="AlphaFoldDB" id="A0A081G1P1"/>
<keyword evidence="2" id="KW-1003">Cell membrane</keyword>
<evidence type="ECO:0000256" key="4">
    <source>
        <dbReference type="ARBA" id="ARBA00022692"/>
    </source>
</evidence>
<sequence>MSVNELRHPKEKLYRTLCLAIGGLIWIAALLGTVFGILLFLLPIALVLWISERFFRATIFGNSVQVTDHQYAKLNAIIQDVAKQQGLTKVPETFVVNSGGFTNALAIKFLSTKYILLFSSLVDLLWEDNDTDRLRMVIAHELAHHSAGHVSFWSNLLMKPAMFIPFLGAAYSRACELTADRIAASCVPHNQEAAVTAMITLASGSQVLTSHTSVAAFKQQEQRIPTVFGFIQEILSSHPRMTKRIDHIQRYYATRPQPVAAAA</sequence>
<keyword evidence="7 11" id="KW-0862">Zinc</keyword>
<dbReference type="PANTHER" id="PTHR43221:SF1">
    <property type="entry name" value="PROTEASE HTPX"/>
    <property type="match status" value="1"/>
</dbReference>
<evidence type="ECO:0000256" key="11">
    <source>
        <dbReference type="RuleBase" id="RU003983"/>
    </source>
</evidence>
<dbReference type="GO" id="GO:0006508">
    <property type="term" value="P:proteolysis"/>
    <property type="evidence" value="ECO:0007669"/>
    <property type="project" value="UniProtKB-KW"/>
</dbReference>
<proteinExistence type="inferred from homology"/>
<keyword evidence="9 11" id="KW-0482">Metalloprotease</keyword>
<feature type="domain" description="Peptidase M48" evidence="13">
    <location>
        <begin position="70"/>
        <end position="151"/>
    </location>
</feature>
<evidence type="ECO:0000256" key="3">
    <source>
        <dbReference type="ARBA" id="ARBA00022670"/>
    </source>
</evidence>
<evidence type="ECO:0000256" key="9">
    <source>
        <dbReference type="ARBA" id="ARBA00023049"/>
    </source>
</evidence>
<comment type="caution">
    <text evidence="14">The sequence shown here is derived from an EMBL/GenBank/DDBJ whole genome shotgun (WGS) entry which is preliminary data.</text>
</comment>
<dbReference type="GO" id="GO:0004222">
    <property type="term" value="F:metalloendopeptidase activity"/>
    <property type="evidence" value="ECO:0007669"/>
    <property type="project" value="InterPro"/>
</dbReference>
<gene>
    <name evidence="14" type="ORF">ADIMK_1149</name>
</gene>
<dbReference type="CDD" id="cd07325">
    <property type="entry name" value="M48_Ste24p_like"/>
    <property type="match status" value="1"/>
</dbReference>
<evidence type="ECO:0000256" key="2">
    <source>
        <dbReference type="ARBA" id="ARBA00022475"/>
    </source>
</evidence>
<dbReference type="InterPro" id="IPR050083">
    <property type="entry name" value="HtpX_protease"/>
</dbReference>
<evidence type="ECO:0000256" key="6">
    <source>
        <dbReference type="ARBA" id="ARBA00022801"/>
    </source>
</evidence>
<keyword evidence="15" id="KW-1185">Reference proteome</keyword>
<dbReference type="OrthoDB" id="9810445at2"/>
<dbReference type="RefSeq" id="WP_036184825.1">
    <property type="nucleotide sequence ID" value="NZ_JMQN01000015.1"/>
</dbReference>
<evidence type="ECO:0000256" key="12">
    <source>
        <dbReference type="SAM" id="Phobius"/>
    </source>
</evidence>
<dbReference type="PANTHER" id="PTHR43221">
    <property type="entry name" value="PROTEASE HTPX"/>
    <property type="match status" value="1"/>
</dbReference>
<comment type="cofactor">
    <cofactor evidence="11">
        <name>Zn(2+)</name>
        <dbReference type="ChEBI" id="CHEBI:29105"/>
    </cofactor>
    <text evidence="11">Binds 1 zinc ion per subunit.</text>
</comment>
<evidence type="ECO:0000313" key="14">
    <source>
        <dbReference type="EMBL" id="KEA64696.1"/>
    </source>
</evidence>
<evidence type="ECO:0000259" key="13">
    <source>
        <dbReference type="Pfam" id="PF01435"/>
    </source>
</evidence>
<keyword evidence="3 11" id="KW-0645">Protease</keyword>
<dbReference type="InterPro" id="IPR001915">
    <property type="entry name" value="Peptidase_M48"/>
</dbReference>
<dbReference type="GO" id="GO:0005886">
    <property type="term" value="C:plasma membrane"/>
    <property type="evidence" value="ECO:0007669"/>
    <property type="project" value="UniProtKB-SubCell"/>
</dbReference>
<evidence type="ECO:0000313" key="15">
    <source>
        <dbReference type="Proteomes" id="UP000028252"/>
    </source>
</evidence>
<accession>A0A081G1P1</accession>
<keyword evidence="8 12" id="KW-1133">Transmembrane helix</keyword>
<evidence type="ECO:0000256" key="10">
    <source>
        <dbReference type="ARBA" id="ARBA00023136"/>
    </source>
</evidence>
<comment type="similarity">
    <text evidence="11">Belongs to the peptidase M48 family.</text>
</comment>
<keyword evidence="4 12" id="KW-0812">Transmembrane</keyword>
<protein>
    <recommendedName>
        <fullName evidence="13">Peptidase M48 domain-containing protein</fullName>
    </recommendedName>
</protein>
<dbReference type="eggNOG" id="COG0501">
    <property type="taxonomic scope" value="Bacteria"/>
</dbReference>
<dbReference type="PATRIC" id="fig|1232683.4.peg.1139"/>
<dbReference type="GO" id="GO:0046872">
    <property type="term" value="F:metal ion binding"/>
    <property type="evidence" value="ECO:0007669"/>
    <property type="project" value="UniProtKB-KW"/>
</dbReference>
<name>A0A081G1P1_9GAMM</name>
<dbReference type="STRING" id="1232683.ADIMK_1149"/>
<comment type="subcellular location">
    <subcellularLocation>
        <location evidence="1">Cell membrane</location>
        <topology evidence="1">Multi-pass membrane protein</topology>
    </subcellularLocation>
</comment>
<organism evidence="14 15">
    <name type="scientific">Marinobacterium lacunae</name>
    <dbReference type="NCBI Taxonomy" id="1232683"/>
    <lineage>
        <taxon>Bacteria</taxon>
        <taxon>Pseudomonadati</taxon>
        <taxon>Pseudomonadota</taxon>
        <taxon>Gammaproteobacteria</taxon>
        <taxon>Oceanospirillales</taxon>
        <taxon>Oceanospirillaceae</taxon>
        <taxon>Marinobacterium</taxon>
    </lineage>
</organism>
<keyword evidence="6 11" id="KW-0378">Hydrolase</keyword>
<evidence type="ECO:0000256" key="8">
    <source>
        <dbReference type="ARBA" id="ARBA00022989"/>
    </source>
</evidence>